<gene>
    <name evidence="2" type="ORF">ECRASSUSDP1_LOCUS17844</name>
</gene>
<keyword evidence="1" id="KW-0472">Membrane</keyword>
<dbReference type="AlphaFoldDB" id="A0AAD2D0I2"/>
<comment type="caution">
    <text evidence="2">The sequence shown here is derived from an EMBL/GenBank/DDBJ whole genome shotgun (WGS) entry which is preliminary data.</text>
</comment>
<evidence type="ECO:0000313" key="2">
    <source>
        <dbReference type="EMBL" id="CAI2376474.1"/>
    </source>
</evidence>
<organism evidence="2 3">
    <name type="scientific">Euplotes crassus</name>
    <dbReference type="NCBI Taxonomy" id="5936"/>
    <lineage>
        <taxon>Eukaryota</taxon>
        <taxon>Sar</taxon>
        <taxon>Alveolata</taxon>
        <taxon>Ciliophora</taxon>
        <taxon>Intramacronucleata</taxon>
        <taxon>Spirotrichea</taxon>
        <taxon>Hypotrichia</taxon>
        <taxon>Euplotida</taxon>
        <taxon>Euplotidae</taxon>
        <taxon>Moneuplotes</taxon>
    </lineage>
</organism>
<keyword evidence="3" id="KW-1185">Reference proteome</keyword>
<keyword evidence="1" id="KW-0812">Transmembrane</keyword>
<evidence type="ECO:0000313" key="3">
    <source>
        <dbReference type="Proteomes" id="UP001295684"/>
    </source>
</evidence>
<dbReference type="Proteomes" id="UP001295684">
    <property type="component" value="Unassembled WGS sequence"/>
</dbReference>
<dbReference type="EMBL" id="CAMPGE010018035">
    <property type="protein sequence ID" value="CAI2376474.1"/>
    <property type="molecule type" value="Genomic_DNA"/>
</dbReference>
<feature type="transmembrane region" description="Helical" evidence="1">
    <location>
        <begin position="51"/>
        <end position="72"/>
    </location>
</feature>
<sequence length="73" mass="8506">MRMITQCLHKGSTGLPSFFMIQRASLNLIWIIQRSRETIKSWRRMPNLQNLCGEACVVILLYICLTLEPHAYP</sequence>
<keyword evidence="1" id="KW-1133">Transmembrane helix</keyword>
<reference evidence="2" key="1">
    <citation type="submission" date="2023-07" db="EMBL/GenBank/DDBJ databases">
        <authorList>
            <consortium name="AG Swart"/>
            <person name="Singh M."/>
            <person name="Singh A."/>
            <person name="Seah K."/>
            <person name="Emmerich C."/>
        </authorList>
    </citation>
    <scope>NUCLEOTIDE SEQUENCE</scope>
    <source>
        <strain evidence="2">DP1</strain>
    </source>
</reference>
<name>A0AAD2D0I2_EUPCR</name>
<proteinExistence type="predicted"/>
<accession>A0AAD2D0I2</accession>
<evidence type="ECO:0000256" key="1">
    <source>
        <dbReference type="SAM" id="Phobius"/>
    </source>
</evidence>
<protein>
    <submittedName>
        <fullName evidence="2">Uncharacterized protein</fullName>
    </submittedName>
</protein>